<dbReference type="EMBL" id="FOAD01000013">
    <property type="protein sequence ID" value="SEL97616.1"/>
    <property type="molecule type" value="Genomic_DNA"/>
</dbReference>
<protein>
    <submittedName>
        <fullName evidence="1">Uncharacterized protein</fullName>
    </submittedName>
</protein>
<dbReference type="AlphaFoldDB" id="A0A1H7ULF0"/>
<accession>A0A1H7ULF0</accession>
<dbReference type="Proteomes" id="UP000183894">
    <property type="component" value="Unassembled WGS sequence"/>
</dbReference>
<proteinExistence type="predicted"/>
<dbReference type="RefSeq" id="WP_074796523.1">
    <property type="nucleotide sequence ID" value="NZ_FOAD01000013.1"/>
</dbReference>
<reference evidence="1 2" key="1">
    <citation type="submission" date="2016-10" db="EMBL/GenBank/DDBJ databases">
        <authorList>
            <person name="de Groot N.N."/>
        </authorList>
    </citation>
    <scope>NUCLEOTIDE SEQUENCE [LARGE SCALE GENOMIC DNA]</scope>
    <source>
        <strain evidence="1 2">CDM_5</strain>
    </source>
</reference>
<organism evidence="1 2">
    <name type="scientific">Haloferax larsenii</name>
    <dbReference type="NCBI Taxonomy" id="302484"/>
    <lineage>
        <taxon>Archaea</taxon>
        <taxon>Methanobacteriati</taxon>
        <taxon>Methanobacteriota</taxon>
        <taxon>Stenosarchaea group</taxon>
        <taxon>Halobacteria</taxon>
        <taxon>Halobacteriales</taxon>
        <taxon>Haloferacaceae</taxon>
        <taxon>Haloferax</taxon>
    </lineage>
</organism>
<gene>
    <name evidence="1" type="ORF">SAMN04488691_11336</name>
</gene>
<evidence type="ECO:0000313" key="1">
    <source>
        <dbReference type="EMBL" id="SEL97616.1"/>
    </source>
</evidence>
<dbReference type="Gene3D" id="3.20.20.80">
    <property type="entry name" value="Glycosidases"/>
    <property type="match status" value="1"/>
</dbReference>
<sequence>MEFALWAYPWDLLDEGPTRVTNRLDELGVGEVTLATNYHTVQAFAPHNPERRTFFARASSYFEPGEGYGRLEPVPYEGMTGDWVADIAAELGDVRLNSWTVGCHNSRLGMQHPDVTLTSAHGDDLVFGLCPSNPDVQEYLVALVHDLAVREHFDRIELETFDYFYGTGFGWHHQKIHAQLGTLGEFLFGLCFCDHCRENAEDAGIDTDDVRTTVADALDSVIAGSTPHDLSPELWLREHGAVAEYVGVRAETLADLYADFAVASGQTPLGYYVGAPEPGREWMLGADLEQLSEHVDYYCLPAYESSTAEVMDAYQAVDALSPDVPLHVGLLPGHPAIHDEETLVDIVDALRAAGVPRVSFYNYGLLPEQSLDWIRAATNPAGL</sequence>
<dbReference type="OrthoDB" id="203797at2157"/>
<name>A0A1H7ULF0_HALLR</name>
<evidence type="ECO:0000313" key="2">
    <source>
        <dbReference type="Proteomes" id="UP000183894"/>
    </source>
</evidence>